<evidence type="ECO:0000313" key="2">
    <source>
        <dbReference type="EMBL" id="RAK25112.1"/>
    </source>
</evidence>
<keyword evidence="1" id="KW-1133">Transmembrane helix</keyword>
<gene>
    <name evidence="2" type="ORF">B0I03_101272</name>
</gene>
<evidence type="ECO:0000256" key="1">
    <source>
        <dbReference type="SAM" id="Phobius"/>
    </source>
</evidence>
<dbReference type="Proteomes" id="UP000249620">
    <property type="component" value="Unassembled WGS sequence"/>
</dbReference>
<comment type="caution">
    <text evidence="2">The sequence shown here is derived from an EMBL/GenBank/DDBJ whole genome shotgun (WGS) entry which is preliminary data.</text>
</comment>
<protein>
    <submittedName>
        <fullName evidence="2">Uncharacterized protein</fullName>
    </submittedName>
</protein>
<keyword evidence="1" id="KW-0472">Membrane</keyword>
<organism evidence="2 3">
    <name type="scientific">Flavobacterium aquaticum</name>
    <dbReference type="NCBI Taxonomy" id="1236486"/>
    <lineage>
        <taxon>Bacteria</taxon>
        <taxon>Pseudomonadati</taxon>
        <taxon>Bacteroidota</taxon>
        <taxon>Flavobacteriia</taxon>
        <taxon>Flavobacteriales</taxon>
        <taxon>Flavobacteriaceae</taxon>
        <taxon>Flavobacterium</taxon>
    </lineage>
</organism>
<feature type="transmembrane region" description="Helical" evidence="1">
    <location>
        <begin position="108"/>
        <end position="131"/>
    </location>
</feature>
<dbReference type="EMBL" id="QLMI01000001">
    <property type="protein sequence ID" value="RAK25112.1"/>
    <property type="molecule type" value="Genomic_DNA"/>
</dbReference>
<accession>A0A327YWA1</accession>
<evidence type="ECO:0000313" key="3">
    <source>
        <dbReference type="Proteomes" id="UP000249620"/>
    </source>
</evidence>
<proteinExistence type="predicted"/>
<reference evidence="2 3" key="1">
    <citation type="submission" date="2018-06" db="EMBL/GenBank/DDBJ databases">
        <title>Genomic Encyclopedia of Type Strains, Phase III (KMG-III): the genomes of soil and plant-associated and newly described type strains.</title>
        <authorList>
            <person name="Whitman W."/>
        </authorList>
    </citation>
    <scope>NUCLEOTIDE SEQUENCE [LARGE SCALE GENOMIC DNA]</scope>
    <source>
        <strain evidence="2 3">CGMCC 1.12398</strain>
    </source>
</reference>
<keyword evidence="1" id="KW-0812">Transmembrane</keyword>
<sequence>MVFKILFYLIFLLGIVFTIFSTLKYKSLNSIEKEYKQELFLSRTKFVIIIGISNIIILIFLFRFFGELARYFFLVFFLFWSLFDFFDSKNKIEIMKKNNFSSIFLSDYKLSTNYQTIGLFCFFILIVMAFLKN</sequence>
<keyword evidence="3" id="KW-1185">Reference proteome</keyword>
<name>A0A327YWA1_9FLAO</name>
<dbReference type="AlphaFoldDB" id="A0A327YWA1"/>
<feature type="transmembrane region" description="Helical" evidence="1">
    <location>
        <begin position="6"/>
        <end position="25"/>
    </location>
</feature>
<feature type="transmembrane region" description="Helical" evidence="1">
    <location>
        <begin position="46"/>
        <end position="65"/>
    </location>
</feature>
<feature type="transmembrane region" description="Helical" evidence="1">
    <location>
        <begin position="71"/>
        <end position="87"/>
    </location>
</feature>